<dbReference type="Proteomes" id="UP001177670">
    <property type="component" value="Unassembled WGS sequence"/>
</dbReference>
<organism evidence="1 2">
    <name type="scientific">Melipona bicolor</name>
    <dbReference type="NCBI Taxonomy" id="60889"/>
    <lineage>
        <taxon>Eukaryota</taxon>
        <taxon>Metazoa</taxon>
        <taxon>Ecdysozoa</taxon>
        <taxon>Arthropoda</taxon>
        <taxon>Hexapoda</taxon>
        <taxon>Insecta</taxon>
        <taxon>Pterygota</taxon>
        <taxon>Neoptera</taxon>
        <taxon>Endopterygota</taxon>
        <taxon>Hymenoptera</taxon>
        <taxon>Apocrita</taxon>
        <taxon>Aculeata</taxon>
        <taxon>Apoidea</taxon>
        <taxon>Anthophila</taxon>
        <taxon>Apidae</taxon>
        <taxon>Melipona</taxon>
    </lineage>
</organism>
<evidence type="ECO:0000313" key="1">
    <source>
        <dbReference type="EMBL" id="KAK1131019.1"/>
    </source>
</evidence>
<gene>
    <name evidence="1" type="ORF">K0M31_017322</name>
</gene>
<protein>
    <submittedName>
        <fullName evidence="1">Uncharacterized protein</fullName>
    </submittedName>
</protein>
<name>A0AA40G503_9HYME</name>
<proteinExistence type="predicted"/>
<keyword evidence="2" id="KW-1185">Reference proteome</keyword>
<reference evidence="1" key="1">
    <citation type="submission" date="2021-10" db="EMBL/GenBank/DDBJ databases">
        <title>Melipona bicolor Genome sequencing and assembly.</title>
        <authorList>
            <person name="Araujo N.S."/>
            <person name="Arias M.C."/>
        </authorList>
    </citation>
    <scope>NUCLEOTIDE SEQUENCE</scope>
    <source>
        <strain evidence="1">USP_2M_L1-L4_2017</strain>
        <tissue evidence="1">Whole body</tissue>
    </source>
</reference>
<dbReference type="AlphaFoldDB" id="A0AA40G503"/>
<sequence>GAKRSIQSTLERNLDDIRNGRMYRTVRIALVLSQLRVPRVWEIPSQKGIRKYVAIKSTSRRLITTETGSNEKTMIPRRLLPPPFFNFEAEAAASEEPVITAE</sequence>
<dbReference type="EMBL" id="JAHYIQ010000006">
    <property type="protein sequence ID" value="KAK1131019.1"/>
    <property type="molecule type" value="Genomic_DNA"/>
</dbReference>
<evidence type="ECO:0000313" key="2">
    <source>
        <dbReference type="Proteomes" id="UP001177670"/>
    </source>
</evidence>
<comment type="caution">
    <text evidence="1">The sequence shown here is derived from an EMBL/GenBank/DDBJ whole genome shotgun (WGS) entry which is preliminary data.</text>
</comment>
<accession>A0AA40G503</accession>
<feature type="non-terminal residue" evidence="1">
    <location>
        <position position="1"/>
    </location>
</feature>